<dbReference type="Proteomes" id="UP000070134">
    <property type="component" value="Chromosome"/>
</dbReference>
<accession>A0A127A185</accession>
<dbReference type="SUPFAM" id="SSF53448">
    <property type="entry name" value="Nucleotide-diphospho-sugar transferases"/>
    <property type="match status" value="2"/>
</dbReference>
<evidence type="ECO:0000256" key="1">
    <source>
        <dbReference type="ARBA" id="ARBA00006739"/>
    </source>
</evidence>
<dbReference type="EMBL" id="CP014518">
    <property type="protein sequence ID" value="AMM33210.1"/>
    <property type="molecule type" value="Genomic_DNA"/>
</dbReference>
<dbReference type="AlphaFoldDB" id="A0A127A185"/>
<keyword evidence="6" id="KW-1185">Reference proteome</keyword>
<dbReference type="STRING" id="37927.SA2016_2542"/>
<dbReference type="InterPro" id="IPR001173">
    <property type="entry name" value="Glyco_trans_2-like"/>
</dbReference>
<dbReference type="PANTHER" id="PTHR43685">
    <property type="entry name" value="GLYCOSYLTRANSFERASE"/>
    <property type="match status" value="1"/>
</dbReference>
<protein>
    <submittedName>
        <fullName evidence="5">Putative glycosyltransferase</fullName>
    </submittedName>
</protein>
<organism evidence="5 6">
    <name type="scientific">Sinomonas atrocyanea</name>
    <dbReference type="NCBI Taxonomy" id="37927"/>
    <lineage>
        <taxon>Bacteria</taxon>
        <taxon>Bacillati</taxon>
        <taxon>Actinomycetota</taxon>
        <taxon>Actinomycetes</taxon>
        <taxon>Micrococcales</taxon>
        <taxon>Micrococcaceae</taxon>
        <taxon>Sinomonas</taxon>
    </lineage>
</organism>
<reference evidence="5 6" key="1">
    <citation type="submission" date="2016-02" db="EMBL/GenBank/DDBJ databases">
        <title>Complete genome of Sinomonas atrocyanea KCTC 3377.</title>
        <authorList>
            <person name="Kim K.M."/>
        </authorList>
    </citation>
    <scope>NUCLEOTIDE SEQUENCE [LARGE SCALE GENOMIC DNA]</scope>
    <source>
        <strain evidence="5 6">KCTC 3377</strain>
    </source>
</reference>
<feature type="domain" description="Glycosyltransferase 2-like" evidence="4">
    <location>
        <begin position="344"/>
        <end position="472"/>
    </location>
</feature>
<proteinExistence type="inferred from homology"/>
<dbReference type="Gene3D" id="3.90.550.10">
    <property type="entry name" value="Spore Coat Polysaccharide Biosynthesis Protein SpsA, Chain A"/>
    <property type="match status" value="2"/>
</dbReference>
<evidence type="ECO:0000313" key="6">
    <source>
        <dbReference type="Proteomes" id="UP000070134"/>
    </source>
</evidence>
<evidence type="ECO:0000256" key="3">
    <source>
        <dbReference type="ARBA" id="ARBA00022679"/>
    </source>
</evidence>
<comment type="similarity">
    <text evidence="1">Belongs to the glycosyltransferase 2 family.</text>
</comment>
<evidence type="ECO:0000313" key="5">
    <source>
        <dbReference type="EMBL" id="AMM33210.1"/>
    </source>
</evidence>
<dbReference type="PATRIC" id="fig|37927.3.peg.2617"/>
<dbReference type="InterPro" id="IPR029044">
    <property type="entry name" value="Nucleotide-diphossugar_trans"/>
</dbReference>
<keyword evidence="3 5" id="KW-0808">Transferase</keyword>
<keyword evidence="2" id="KW-0328">Glycosyltransferase</keyword>
<dbReference type="OrthoDB" id="7665907at2"/>
<dbReference type="KEGG" id="satk:SA2016_2542"/>
<dbReference type="GO" id="GO:0016757">
    <property type="term" value="F:glycosyltransferase activity"/>
    <property type="evidence" value="ECO:0007669"/>
    <property type="project" value="UniProtKB-KW"/>
</dbReference>
<evidence type="ECO:0000256" key="2">
    <source>
        <dbReference type="ARBA" id="ARBA00022676"/>
    </source>
</evidence>
<sequence length="614" mass="65879">MSTTGTAPQHLPAGTAEAPPRVVAVVVSFNRRELLARTLAGLASGTMLPAAVVVVDNASTDGSAEFVRTLQTPLAIDLVELGTNVGGAGGFTVGIERAVLDHDADLVWVMDDDTEPHADTLAAAVDAWTRYAQAPEHRPTVLASHVVWSDGREHPMNSMRERLGVTAAQRRRAAAVGARPIRSASFVSCFLSGDAVRALGLPVADYFLWGDDFEYTTRLARFHDAIQVPASVVTHHTKKFGTTDVDPGPRFYYEVRNRFWLYGRTHSLAPWERLAYAYATARIWARTFAKSADRRLLAGCLARGLRDALRAPRSNAEVLAGIYPLRPVPALPPAAPLPAGEPFSLLLPVYDGDTAHRFRRALASSTAEQERPPAEAVIVRDGPVHAELQAALDDAQAITGPATSVTVLALPSNVGITAALDLGLAACRHAVVARADADDISLPRRFAAQLPVIEAGADLVGSAMEEIGDDEAAVLATRSVPTSPPQIVAAARARNPISHPTVVFRRAAAEAVGGYQSVPAAEDYWLWVRMIAAGAAVRNLAEPLVRYRVSGGAYERRGGLRVLANDVATQDQLLAGGFITRADWLRNVGIRAVYRFLPTSVRAGRYRRMVAPRS</sequence>
<dbReference type="InterPro" id="IPR050834">
    <property type="entry name" value="Glycosyltransf_2"/>
</dbReference>
<evidence type="ECO:0000259" key="4">
    <source>
        <dbReference type="Pfam" id="PF00535"/>
    </source>
</evidence>
<name>A0A127A185_9MICC</name>
<dbReference type="PANTHER" id="PTHR43685:SF5">
    <property type="entry name" value="GLYCOSYLTRANSFERASE EPSE-RELATED"/>
    <property type="match status" value="1"/>
</dbReference>
<dbReference type="Pfam" id="PF00535">
    <property type="entry name" value="Glycos_transf_2"/>
    <property type="match status" value="2"/>
</dbReference>
<gene>
    <name evidence="5" type="ORF">SA2016_2542</name>
</gene>
<feature type="domain" description="Glycosyltransferase 2-like" evidence="4">
    <location>
        <begin position="25"/>
        <end position="130"/>
    </location>
</feature>
<dbReference type="RefSeq" id="WP_066498584.1">
    <property type="nucleotide sequence ID" value="NZ_BJMO01000015.1"/>
</dbReference>